<dbReference type="Proteomes" id="UP000009081">
    <property type="component" value="Plasmid p3META1"/>
</dbReference>
<dbReference type="eggNOG" id="ENOG503485F">
    <property type="taxonomic scope" value="Bacteria"/>
</dbReference>
<protein>
    <submittedName>
        <fullName evidence="1">Uncharacterized protein</fullName>
    </submittedName>
</protein>
<name>C5B6V3_METEA</name>
<organism evidence="1 2">
    <name type="scientific">Methylorubrum extorquens (strain ATCC 14718 / DSM 1338 / JCM 2805 / NCIMB 9133 / AM1)</name>
    <name type="common">Methylobacterium extorquens</name>
    <dbReference type="NCBI Taxonomy" id="272630"/>
    <lineage>
        <taxon>Bacteria</taxon>
        <taxon>Pseudomonadati</taxon>
        <taxon>Pseudomonadota</taxon>
        <taxon>Alphaproteobacteria</taxon>
        <taxon>Hyphomicrobiales</taxon>
        <taxon>Methylobacteriaceae</taxon>
        <taxon>Methylorubrum</taxon>
    </lineage>
</organism>
<evidence type="ECO:0000313" key="1">
    <source>
        <dbReference type="EMBL" id="ACS44185.1"/>
    </source>
</evidence>
<dbReference type="HOGENOM" id="CLU_1608905_0_0_5"/>
<dbReference type="KEGG" id="mea:Mex_p30009"/>
<dbReference type="AlphaFoldDB" id="C5B6V3"/>
<proteinExistence type="predicted"/>
<gene>
    <name evidence="1" type="ordered locus">MexAM1_p3METAp0009</name>
</gene>
<sequence>MRAAVVPIAFRDEFVLPAIEFWREQPNQPVRAACAISQIDILAEVVAIDQSGGQLPRGGAGPFRDDLGQREPALARIRDAHDSHKHGHLSRRSATEISEGQRAYRSAGTAVFLGRGVHRSRFFGRTSTAILHDNGEPIDIGTLIREAMEAWDRELHRLGYLPPAE</sequence>
<keyword evidence="2" id="KW-1185">Reference proteome</keyword>
<keyword evidence="1" id="KW-0614">Plasmid</keyword>
<dbReference type="EMBL" id="CP001514">
    <property type="protein sequence ID" value="ACS44185.1"/>
    <property type="molecule type" value="Genomic_DNA"/>
</dbReference>
<reference evidence="1 2" key="1">
    <citation type="journal article" date="2009" name="PLoS ONE">
        <title>Methylobacterium genome sequences: a reference blueprint to investigate microbial metabolism of C1 compounds from natural and industrial sources.</title>
        <authorList>
            <person name="Vuilleumier S."/>
            <person name="Chistoserdova L."/>
            <person name="Lee M.-C."/>
            <person name="Bringel F."/>
            <person name="Lajus A."/>
            <person name="Zhou Y."/>
            <person name="Gourion B."/>
            <person name="Barbe V."/>
            <person name="Chang J."/>
            <person name="Cruveiller S."/>
            <person name="Dossat C."/>
            <person name="Gillett W."/>
            <person name="Gruffaz C."/>
            <person name="Haugen E."/>
            <person name="Hourcade E."/>
            <person name="Levy R."/>
            <person name="Mangenot S."/>
            <person name="Muller E."/>
            <person name="Nadalig T."/>
            <person name="Pagni M."/>
            <person name="Penny C."/>
            <person name="Peyraud R."/>
            <person name="Robinson D.G."/>
            <person name="Roche D."/>
            <person name="Rouy Z."/>
            <person name="Saenampechek C."/>
            <person name="Salvignol G."/>
            <person name="Vallenet D."/>
            <person name="Wu Z."/>
            <person name="Marx C.J."/>
            <person name="Vorholt J.A."/>
            <person name="Olson M.V."/>
            <person name="Kaul R."/>
            <person name="Weissenbach J."/>
            <person name="Medigue C."/>
            <person name="Lidstrom M.E."/>
        </authorList>
    </citation>
    <scope>NUCLEOTIDE SEQUENCE [LARGE SCALE GENOMIC DNA]</scope>
    <source>
        <strain evidence="2">ATCC 14718 / DSM 1338 / JCM 2805 / NCIMB 9133 / AM1</strain>
    </source>
</reference>
<geneLocation type="plasmid" evidence="1 2">
    <name>p3META1</name>
</geneLocation>
<accession>C5B6V3</accession>
<evidence type="ECO:0000313" key="2">
    <source>
        <dbReference type="Proteomes" id="UP000009081"/>
    </source>
</evidence>